<feature type="compositionally biased region" description="Acidic residues" evidence="2">
    <location>
        <begin position="40"/>
        <end position="51"/>
    </location>
</feature>
<feature type="region of interest" description="Disordered" evidence="2">
    <location>
        <begin position="1"/>
        <end position="84"/>
    </location>
</feature>
<gene>
    <name evidence="4" type="primary">LOC106170807</name>
</gene>
<keyword evidence="1" id="KW-0802">TPR repeat</keyword>
<reference evidence="4" key="1">
    <citation type="submission" date="2025-08" db="UniProtKB">
        <authorList>
            <consortium name="RefSeq"/>
        </authorList>
    </citation>
    <scope>IDENTIFICATION</scope>
    <source>
        <tissue evidence="4">Gonads</tissue>
    </source>
</reference>
<dbReference type="PROSITE" id="PS50005">
    <property type="entry name" value="TPR"/>
    <property type="match status" value="2"/>
</dbReference>
<dbReference type="SMART" id="SM00028">
    <property type="entry name" value="TPR"/>
    <property type="match status" value="4"/>
</dbReference>
<dbReference type="GeneID" id="106170807"/>
<dbReference type="OrthoDB" id="9986634at2759"/>
<dbReference type="Pfam" id="PF13424">
    <property type="entry name" value="TPR_12"/>
    <property type="match status" value="1"/>
</dbReference>
<sequence>MDADNVLMPIVEVPSESSFGRPDSANTQNDELSSYRSDEEYNTEEEYDDDNAGTPTPRSSSGKKTKRRRTRSKKNGIDMTPPEKLLRRSEKKAKKYKEEKKADKAIKELIKCTALARIVHGDSHWKYAEAYTNLAEGYFELKGYTAQAHYHSENAKNIMLSGVQMPSSQRDKAKIMEVLVKTYYTMGRALTKLKKYTEADQALQRAEKIAQERSRLPNVNSDDCDEMDIKISIALGRLNGAQEKAASATSYFDKAIELIEKQHGNDSIRLIPVYQDIGRVEQNKGKHANHDRAIEMYLQAHSIAGANYSEGTPELAETAKALAMAYSNTGDPDAETSAESYLNESLAAYQSMYGPEHVQTLAVQDDLARLMIRTEREDEALSVLRSTLSSKTEVYGEFSDEVADTYKLIGSVHLSRGDMEKALKSLSKCHTIETAAHGSNHKRPKETQKTIDVLMSNPSLASKMPKSKREELQQRPRFNSIVNRSSAAKNPLANTF</sequence>
<keyword evidence="3" id="KW-1185">Reference proteome</keyword>
<dbReference type="AlphaFoldDB" id="A0A1S3J765"/>
<dbReference type="InParanoid" id="A0A1S3J765"/>
<evidence type="ECO:0000313" key="4">
    <source>
        <dbReference type="RefSeq" id="XP_013406257.1"/>
    </source>
</evidence>
<evidence type="ECO:0000256" key="2">
    <source>
        <dbReference type="SAM" id="MobiDB-lite"/>
    </source>
</evidence>
<dbReference type="Pfam" id="PF13181">
    <property type="entry name" value="TPR_8"/>
    <property type="match status" value="1"/>
</dbReference>
<protein>
    <submittedName>
        <fullName evidence="4">Tetratricopeptide repeat protein 23-like</fullName>
    </submittedName>
</protein>
<name>A0A1S3J765_LINAN</name>
<dbReference type="PANTHER" id="PTHR14485">
    <property type="entry name" value="TETRATRICOPEPTIDE REPEAT PROTEIN 23"/>
    <property type="match status" value="1"/>
</dbReference>
<dbReference type="STRING" id="7574.A0A1S3J765"/>
<dbReference type="Gene3D" id="1.25.40.10">
    <property type="entry name" value="Tetratricopeptide repeat domain"/>
    <property type="match status" value="3"/>
</dbReference>
<feature type="compositionally biased region" description="Basic residues" evidence="2">
    <location>
        <begin position="61"/>
        <end position="74"/>
    </location>
</feature>
<dbReference type="InterPro" id="IPR019734">
    <property type="entry name" value="TPR_rpt"/>
</dbReference>
<feature type="compositionally biased region" description="Polar residues" evidence="2">
    <location>
        <begin position="476"/>
        <end position="496"/>
    </location>
</feature>
<dbReference type="Proteomes" id="UP000085678">
    <property type="component" value="Unplaced"/>
</dbReference>
<dbReference type="PANTHER" id="PTHR14485:SF2">
    <property type="entry name" value="FUNGAL STAND N-TERMINAL GOODBYE DOMAIN-CONTAINING PROTEIN"/>
    <property type="match status" value="1"/>
</dbReference>
<dbReference type="KEGG" id="lak:106170807"/>
<feature type="repeat" description="TPR" evidence="1">
    <location>
        <begin position="403"/>
        <end position="436"/>
    </location>
</feature>
<evidence type="ECO:0000313" key="3">
    <source>
        <dbReference type="Proteomes" id="UP000085678"/>
    </source>
</evidence>
<dbReference type="RefSeq" id="XP_013406257.1">
    <property type="nucleotide sequence ID" value="XM_013550803.1"/>
</dbReference>
<accession>A0A1S3J765</accession>
<dbReference type="InterPro" id="IPR011990">
    <property type="entry name" value="TPR-like_helical_dom_sf"/>
</dbReference>
<dbReference type="InterPro" id="IPR042621">
    <property type="entry name" value="TTC23/TTC23L"/>
</dbReference>
<proteinExistence type="predicted"/>
<organism evidence="3 4">
    <name type="scientific">Lingula anatina</name>
    <name type="common">Brachiopod</name>
    <name type="synonym">Lingula unguis</name>
    <dbReference type="NCBI Taxonomy" id="7574"/>
    <lineage>
        <taxon>Eukaryota</taxon>
        <taxon>Metazoa</taxon>
        <taxon>Spiralia</taxon>
        <taxon>Lophotrochozoa</taxon>
        <taxon>Brachiopoda</taxon>
        <taxon>Linguliformea</taxon>
        <taxon>Lingulata</taxon>
        <taxon>Lingulida</taxon>
        <taxon>Linguloidea</taxon>
        <taxon>Lingulidae</taxon>
        <taxon>Lingula</taxon>
    </lineage>
</organism>
<feature type="repeat" description="TPR" evidence="1">
    <location>
        <begin position="180"/>
        <end position="213"/>
    </location>
</feature>
<dbReference type="SUPFAM" id="SSF48452">
    <property type="entry name" value="TPR-like"/>
    <property type="match status" value="3"/>
</dbReference>
<evidence type="ECO:0000256" key="1">
    <source>
        <dbReference type="PROSITE-ProRule" id="PRU00339"/>
    </source>
</evidence>
<feature type="region of interest" description="Disordered" evidence="2">
    <location>
        <begin position="458"/>
        <end position="496"/>
    </location>
</feature>
<feature type="compositionally biased region" description="Polar residues" evidence="2">
    <location>
        <begin position="24"/>
        <end position="35"/>
    </location>
</feature>